<dbReference type="OrthoDB" id="5125587at2"/>
<dbReference type="AlphaFoldDB" id="A0A0F0KZB0"/>
<evidence type="ECO:0000313" key="3">
    <source>
        <dbReference type="Proteomes" id="UP000033448"/>
    </source>
</evidence>
<feature type="compositionally biased region" description="Acidic residues" evidence="1">
    <location>
        <begin position="136"/>
        <end position="146"/>
    </location>
</feature>
<dbReference type="RefSeq" id="WP_156156716.1">
    <property type="nucleotide sequence ID" value="NZ_JYIT01000066.1"/>
</dbReference>
<protein>
    <submittedName>
        <fullName evidence="2">Uncharacterized protein</fullName>
    </submittedName>
</protein>
<dbReference type="Proteomes" id="UP000033448">
    <property type="component" value="Unassembled WGS sequence"/>
</dbReference>
<keyword evidence="3" id="KW-1185">Reference proteome</keyword>
<gene>
    <name evidence="2" type="ORF">RL72_01138</name>
</gene>
<dbReference type="EMBL" id="JYIT01000066">
    <property type="protein sequence ID" value="KJL26203.1"/>
    <property type="molecule type" value="Genomic_DNA"/>
</dbReference>
<sequence>MSAAKPALTLLSPEVIDVSSVRRPVEKPHLNWLVGYAPERDEDDLGRIVFGTIHAGASNGFAEVTVACLMGYPAEAEPGTEKFKKLLKKSDALEALYDVARIAFRSTAAITDIGVELPRKAPDPEMNELVRASDDSQAEEAAPESN</sequence>
<comment type="caution">
    <text evidence="2">The sequence shown here is derived from an EMBL/GenBank/DDBJ whole genome shotgun (WGS) entry which is preliminary data.</text>
</comment>
<evidence type="ECO:0000256" key="1">
    <source>
        <dbReference type="SAM" id="MobiDB-lite"/>
    </source>
</evidence>
<name>A0A0F0KZB0_9MICO</name>
<proteinExistence type="predicted"/>
<dbReference type="PATRIC" id="fig|582680.7.peg.1178"/>
<reference evidence="2 3" key="1">
    <citation type="submission" date="2015-02" db="EMBL/GenBank/DDBJ databases">
        <title>Draft genome sequences of ten Microbacterium spp. with emphasis on heavy metal contaminated environments.</title>
        <authorList>
            <person name="Corretto E."/>
        </authorList>
    </citation>
    <scope>NUCLEOTIDE SEQUENCE [LARGE SCALE GENOMIC DNA]</scope>
    <source>
        <strain evidence="2 3">DSM 23848</strain>
    </source>
</reference>
<feature type="region of interest" description="Disordered" evidence="1">
    <location>
        <begin position="118"/>
        <end position="146"/>
    </location>
</feature>
<organism evidence="2 3">
    <name type="scientific">Microbacterium azadirachtae</name>
    <dbReference type="NCBI Taxonomy" id="582680"/>
    <lineage>
        <taxon>Bacteria</taxon>
        <taxon>Bacillati</taxon>
        <taxon>Actinomycetota</taxon>
        <taxon>Actinomycetes</taxon>
        <taxon>Micrococcales</taxon>
        <taxon>Microbacteriaceae</taxon>
        <taxon>Microbacterium</taxon>
    </lineage>
</organism>
<accession>A0A0F0KZB0</accession>
<evidence type="ECO:0000313" key="2">
    <source>
        <dbReference type="EMBL" id="KJL26203.1"/>
    </source>
</evidence>